<feature type="compositionally biased region" description="Low complexity" evidence="7">
    <location>
        <begin position="334"/>
        <end position="348"/>
    </location>
</feature>
<dbReference type="GO" id="GO:0004149">
    <property type="term" value="F:dihydrolipoyllysine-residue succinyltransferase activity"/>
    <property type="evidence" value="ECO:0007669"/>
    <property type="project" value="UniProtKB-EC"/>
</dbReference>
<feature type="region of interest" description="Disordered" evidence="7">
    <location>
        <begin position="327"/>
        <end position="356"/>
    </location>
</feature>
<organism evidence="8">
    <name type="scientific">Streptomyces pristinaespiralis</name>
    <dbReference type="NCBI Taxonomy" id="38300"/>
    <lineage>
        <taxon>Bacteria</taxon>
        <taxon>Bacillati</taxon>
        <taxon>Actinomycetota</taxon>
        <taxon>Actinomycetes</taxon>
        <taxon>Kitasatosporales</taxon>
        <taxon>Streptomycetaceae</taxon>
        <taxon>Streptomyces</taxon>
    </lineage>
</organism>
<evidence type="ECO:0000256" key="7">
    <source>
        <dbReference type="SAM" id="MobiDB-lite"/>
    </source>
</evidence>
<feature type="compositionally biased region" description="Basic and acidic residues" evidence="7">
    <location>
        <begin position="1"/>
        <end position="10"/>
    </location>
</feature>
<evidence type="ECO:0000313" key="8">
    <source>
        <dbReference type="EMBL" id="CBW45750.1"/>
    </source>
</evidence>
<dbReference type="InterPro" id="IPR005475">
    <property type="entry name" value="Transketolase-like_Pyr-bd"/>
</dbReference>
<evidence type="ECO:0000256" key="1">
    <source>
        <dbReference type="ARBA" id="ARBA00001964"/>
    </source>
</evidence>
<comment type="cofactor">
    <cofactor evidence="1">
        <name>thiamine diphosphate</name>
        <dbReference type="ChEBI" id="CHEBI:58937"/>
    </cofactor>
</comment>
<dbReference type="EMBL" id="FR682001">
    <property type="protein sequence ID" value="CBW45750.1"/>
    <property type="molecule type" value="Genomic_DNA"/>
</dbReference>
<evidence type="ECO:0000256" key="5">
    <source>
        <dbReference type="ARBA" id="ARBA00023052"/>
    </source>
</evidence>
<evidence type="ECO:0000256" key="3">
    <source>
        <dbReference type="ARBA" id="ARBA00022532"/>
    </source>
</evidence>
<sequence length="688" mass="73156">MFPPRPERQDSSVTNPTKENGTSGIPAQRRTAFLELMLLSRECDRRSGIVLRQGEAWFHISSAGHEALAALCELLEPDDLLFPHYRDRALMLARGMDPEAQARDLMAKEKSHSAGRNMSAHFGHRPGNVFSIASPTGSQCLPAAGAAWAARLRGSTQAVVCSIGDASTRQGEFFEALAFAVERALPVVFLVADNGYGISTPTDTMSPHALGLLPPGRTTVVDGADPDAVHTASAAALAAARAGEGPTVLWCRLDRLESHTSSDDHRVYRSAADLAALRDPIDLFAARLTAEGVLEDGRLEDIRARLAREIEDVYDRVATEPTADPRHITDHLYAPRPATTPTTAAADTGTGGDGGAGREVTVAPCGGTMVAAVNRALATGLARHRELVLFGEDIDDPKGGVFGFTKGLGPAAGPRMTNAPLAEATIVGAAVGLAAAGMRPVVELQFVDFAGPAWNQIAAQLTTLRWRTASAWQCPVVIYAPWGGYLPGGGIWHSQSNESLFTHLPGLRVVVPSTPEDTEAAFLESFTADDPTLILLPKHLMRRRQEPAARPAPAHGARTLRTGTDVTIATWGNGTELATEAADTLAADGITADVLDLRWLVPLDRAAVADSLRATGRLVVVQEDNRTSSYGAGLISELLCADDDFYSLLAPPRLVTRDDVHVPFHPDLERAVLPTAHDVVAAVRSTLA</sequence>
<comment type="catalytic activity">
    <reaction evidence="6">
        <text>N(6)-[(R)-lipoyl]-L-lysyl-[protein] + 2-oxoglutarate + H(+) = N(6)-[(R)-S(8)-succinyldihydrolipoyl]-L-lysyl-[protein] + CO2</text>
        <dbReference type="Rhea" id="RHEA:12188"/>
        <dbReference type="Rhea" id="RHEA-COMP:10474"/>
        <dbReference type="Rhea" id="RHEA-COMP:20092"/>
        <dbReference type="ChEBI" id="CHEBI:15378"/>
        <dbReference type="ChEBI" id="CHEBI:16526"/>
        <dbReference type="ChEBI" id="CHEBI:16810"/>
        <dbReference type="ChEBI" id="CHEBI:83099"/>
        <dbReference type="ChEBI" id="CHEBI:83120"/>
        <dbReference type="EC" id="1.2.4.2"/>
    </reaction>
</comment>
<reference evidence="8" key="1">
    <citation type="submission" date="2010-06" db="EMBL/GenBank/DDBJ databases">
        <authorList>
            <person name="Mast Y.J."/>
        </authorList>
    </citation>
    <scope>NUCLEOTIDE SEQUENCE</scope>
    <source>
        <strain evidence="8">Pr11</strain>
    </source>
</reference>
<dbReference type="InterPro" id="IPR009014">
    <property type="entry name" value="Transketo_C/PFOR_II"/>
</dbReference>
<keyword evidence="4 8" id="KW-0560">Oxidoreductase</keyword>
<feature type="region of interest" description="Disordered" evidence="7">
    <location>
        <begin position="1"/>
        <end position="26"/>
    </location>
</feature>
<dbReference type="InterPro" id="IPR001017">
    <property type="entry name" value="DH_E1"/>
</dbReference>
<dbReference type="Gene3D" id="3.40.50.920">
    <property type="match status" value="1"/>
</dbReference>
<dbReference type="Pfam" id="PF02780">
    <property type="entry name" value="Transketolase_C"/>
    <property type="match status" value="1"/>
</dbReference>
<dbReference type="InterPro" id="IPR033248">
    <property type="entry name" value="Transketolase_C"/>
</dbReference>
<dbReference type="GO" id="GO:0006099">
    <property type="term" value="P:tricarboxylic acid cycle"/>
    <property type="evidence" value="ECO:0007669"/>
    <property type="project" value="UniProtKB-KW"/>
</dbReference>
<dbReference type="Pfam" id="PF02779">
    <property type="entry name" value="Transket_pyr"/>
    <property type="match status" value="1"/>
</dbReference>
<dbReference type="OrthoDB" id="9766715at2"/>
<evidence type="ECO:0000256" key="2">
    <source>
        <dbReference type="ARBA" id="ARBA00012945"/>
    </source>
</evidence>
<feature type="compositionally biased region" description="Polar residues" evidence="7">
    <location>
        <begin position="11"/>
        <end position="25"/>
    </location>
</feature>
<proteinExistence type="predicted"/>
<dbReference type="AlphaFoldDB" id="D9UBV3"/>
<dbReference type="CDD" id="cd02000">
    <property type="entry name" value="TPP_E1_PDC_ADC_BCADC"/>
    <property type="match status" value="1"/>
</dbReference>
<dbReference type="GO" id="GO:0000287">
    <property type="term" value="F:magnesium ion binding"/>
    <property type="evidence" value="ECO:0007669"/>
    <property type="project" value="UniProtKB-ARBA"/>
</dbReference>
<name>D9UBV3_STRPR</name>
<gene>
    <name evidence="8" type="primary">snaF</name>
</gene>
<dbReference type="PANTHER" id="PTHR43257:SF2">
    <property type="entry name" value="PYRUVATE DEHYDROGENASE E1 COMPONENT SUBUNIT BETA"/>
    <property type="match status" value="1"/>
</dbReference>
<accession>D9UBV3</accession>
<dbReference type="SUPFAM" id="SSF52518">
    <property type="entry name" value="Thiamin diphosphate-binding fold (THDP-binding)"/>
    <property type="match status" value="2"/>
</dbReference>
<keyword evidence="3" id="KW-0816">Tricarboxylic acid cycle</keyword>
<protein>
    <recommendedName>
        <fullName evidence="2">dihydrolipoyllysine-residue succinyltransferase</fullName>
        <ecNumber evidence="2">2.3.1.61</ecNumber>
    </recommendedName>
</protein>
<dbReference type="Pfam" id="PF00676">
    <property type="entry name" value="E1_dh"/>
    <property type="match status" value="1"/>
</dbReference>
<dbReference type="SMART" id="SM00861">
    <property type="entry name" value="Transket_pyr"/>
    <property type="match status" value="1"/>
</dbReference>
<dbReference type="EC" id="2.3.1.61" evidence="2"/>
<reference evidence="8" key="2">
    <citation type="journal article" date="2011" name="Microb. Biotechnol.">
        <title>Characterization of the 'pristinamycin supercluster' of Streptomyces pristinaespiralis.</title>
        <authorList>
            <person name="Mast Y."/>
            <person name="Weber T."/>
            <person name="Golz M."/>
            <person name="Ort-Winklbauer R."/>
            <person name="Gondran A."/>
            <person name="Wohlleben W."/>
            <person name="Schinko E."/>
        </authorList>
    </citation>
    <scope>NUCLEOTIDE SEQUENCE</scope>
    <source>
        <strain evidence="8">Pr11</strain>
    </source>
</reference>
<evidence type="ECO:0000256" key="6">
    <source>
        <dbReference type="ARBA" id="ARBA00051911"/>
    </source>
</evidence>
<evidence type="ECO:0000256" key="4">
    <source>
        <dbReference type="ARBA" id="ARBA00023002"/>
    </source>
</evidence>
<dbReference type="PANTHER" id="PTHR43257">
    <property type="entry name" value="PYRUVATE DEHYDROGENASE E1 COMPONENT BETA SUBUNIT"/>
    <property type="match status" value="1"/>
</dbReference>
<keyword evidence="5" id="KW-0786">Thiamine pyrophosphate</keyword>
<dbReference type="GO" id="GO:0004591">
    <property type="term" value="F:oxoglutarate dehydrogenase (succinyl-transferring) activity"/>
    <property type="evidence" value="ECO:0007669"/>
    <property type="project" value="UniProtKB-EC"/>
</dbReference>
<dbReference type="Gene3D" id="3.40.50.970">
    <property type="match status" value="2"/>
</dbReference>
<dbReference type="InterPro" id="IPR029061">
    <property type="entry name" value="THDP-binding"/>
</dbReference>
<dbReference type="SUPFAM" id="SSF52922">
    <property type="entry name" value="TK C-terminal domain-like"/>
    <property type="match status" value="1"/>
</dbReference>